<dbReference type="PANTHER" id="PTHR30055">
    <property type="entry name" value="HTH-TYPE TRANSCRIPTIONAL REGULATOR RUTR"/>
    <property type="match status" value="1"/>
</dbReference>
<dbReference type="PROSITE" id="PS50977">
    <property type="entry name" value="HTH_TETR_2"/>
    <property type="match status" value="1"/>
</dbReference>
<dbReference type="InterPro" id="IPR025996">
    <property type="entry name" value="MT1864/Rv1816-like_C"/>
</dbReference>
<evidence type="ECO:0000256" key="2">
    <source>
        <dbReference type="ARBA" id="ARBA00023125"/>
    </source>
</evidence>
<dbReference type="PRINTS" id="PR00455">
    <property type="entry name" value="HTHTETR"/>
</dbReference>
<evidence type="ECO:0000313" key="6">
    <source>
        <dbReference type="EMBL" id="TDC60592.1"/>
    </source>
</evidence>
<feature type="DNA-binding region" description="H-T-H motif" evidence="4">
    <location>
        <begin position="32"/>
        <end position="51"/>
    </location>
</feature>
<accession>A0A4R4SFA0</accession>
<dbReference type="OrthoDB" id="3173376at2"/>
<feature type="non-terminal residue" evidence="6">
    <location>
        <position position="204"/>
    </location>
</feature>
<evidence type="ECO:0000256" key="3">
    <source>
        <dbReference type="ARBA" id="ARBA00023163"/>
    </source>
</evidence>
<keyword evidence="3" id="KW-0804">Transcription</keyword>
<dbReference type="EMBL" id="SMKI01000794">
    <property type="protein sequence ID" value="TDC60592.1"/>
    <property type="molecule type" value="Genomic_DNA"/>
</dbReference>
<dbReference type="Gene3D" id="1.10.357.10">
    <property type="entry name" value="Tetracycline Repressor, domain 2"/>
    <property type="match status" value="1"/>
</dbReference>
<keyword evidence="2 4" id="KW-0238">DNA-binding</keyword>
<dbReference type="SUPFAM" id="SSF46689">
    <property type="entry name" value="Homeodomain-like"/>
    <property type="match status" value="1"/>
</dbReference>
<keyword evidence="7" id="KW-1185">Reference proteome</keyword>
<feature type="domain" description="HTH tetR-type" evidence="5">
    <location>
        <begin position="9"/>
        <end position="69"/>
    </location>
</feature>
<dbReference type="AlphaFoldDB" id="A0A4R4SFA0"/>
<dbReference type="Proteomes" id="UP000295345">
    <property type="component" value="Unassembled WGS sequence"/>
</dbReference>
<dbReference type="GO" id="GO:0003700">
    <property type="term" value="F:DNA-binding transcription factor activity"/>
    <property type="evidence" value="ECO:0007669"/>
    <property type="project" value="TreeGrafter"/>
</dbReference>
<evidence type="ECO:0000256" key="1">
    <source>
        <dbReference type="ARBA" id="ARBA00023015"/>
    </source>
</evidence>
<evidence type="ECO:0000259" key="5">
    <source>
        <dbReference type="PROSITE" id="PS50977"/>
    </source>
</evidence>
<dbReference type="Pfam" id="PF13305">
    <property type="entry name" value="TetR_C_33"/>
    <property type="match status" value="1"/>
</dbReference>
<evidence type="ECO:0000256" key="4">
    <source>
        <dbReference type="PROSITE-ProRule" id="PRU00335"/>
    </source>
</evidence>
<dbReference type="PANTHER" id="PTHR30055:SF220">
    <property type="entry name" value="TETR-FAMILY REGULATORY PROTEIN"/>
    <property type="match status" value="1"/>
</dbReference>
<dbReference type="Pfam" id="PF00440">
    <property type="entry name" value="TetR_N"/>
    <property type="match status" value="1"/>
</dbReference>
<comment type="caution">
    <text evidence="6">The sequence shown here is derived from an EMBL/GenBank/DDBJ whole genome shotgun (WGS) entry which is preliminary data.</text>
</comment>
<proteinExistence type="predicted"/>
<reference evidence="6 7" key="1">
    <citation type="submission" date="2019-03" db="EMBL/GenBank/DDBJ databases">
        <title>Draft genome sequences of novel Actinobacteria.</title>
        <authorList>
            <person name="Sahin N."/>
            <person name="Ay H."/>
            <person name="Saygin H."/>
        </authorList>
    </citation>
    <scope>NUCLEOTIDE SEQUENCE [LARGE SCALE GENOMIC DNA]</scope>
    <source>
        <strain evidence="6 7">DSM 41900</strain>
    </source>
</reference>
<dbReference type="InterPro" id="IPR001647">
    <property type="entry name" value="HTH_TetR"/>
</dbReference>
<dbReference type="InterPro" id="IPR050109">
    <property type="entry name" value="HTH-type_TetR-like_transc_reg"/>
</dbReference>
<dbReference type="GO" id="GO:0000976">
    <property type="term" value="F:transcription cis-regulatory region binding"/>
    <property type="evidence" value="ECO:0007669"/>
    <property type="project" value="TreeGrafter"/>
</dbReference>
<dbReference type="SUPFAM" id="SSF48498">
    <property type="entry name" value="Tetracyclin repressor-like, C-terminal domain"/>
    <property type="match status" value="1"/>
</dbReference>
<evidence type="ECO:0000313" key="7">
    <source>
        <dbReference type="Proteomes" id="UP000295345"/>
    </source>
</evidence>
<protein>
    <submittedName>
        <fullName evidence="6">TetR/AcrR family transcriptional regulator</fullName>
    </submittedName>
</protein>
<name>A0A4R4SFA0_9ACTN</name>
<gene>
    <name evidence="6" type="ORF">E1283_35980</name>
</gene>
<sequence length="204" mass="22062">MSQASYHHGNLRRAVMDAALEAIDESGPTGWSLRALARRAGVSHTAPVHHFGDKAGLLTAVAAEGYRLFADELEAEAAANGEFREVGVAYVRFAVRHRAHFTVMFRTELYRGDDPELVAARDRAGAVLAAGARGLSSRLPGAEGRALTLAAWSAAHGFASLWLDGALAESRDPEQNPEDIARQVFRVVFGGDRREGREGREGRE</sequence>
<organism evidence="6 7">
    <name type="scientific">Streptomyces hainanensis</name>
    <dbReference type="NCBI Taxonomy" id="402648"/>
    <lineage>
        <taxon>Bacteria</taxon>
        <taxon>Bacillati</taxon>
        <taxon>Actinomycetota</taxon>
        <taxon>Actinomycetes</taxon>
        <taxon>Kitasatosporales</taxon>
        <taxon>Streptomycetaceae</taxon>
        <taxon>Streptomyces</taxon>
    </lineage>
</organism>
<keyword evidence="1" id="KW-0805">Transcription regulation</keyword>
<dbReference type="InterPro" id="IPR009057">
    <property type="entry name" value="Homeodomain-like_sf"/>
</dbReference>
<dbReference type="InterPro" id="IPR036271">
    <property type="entry name" value="Tet_transcr_reg_TetR-rel_C_sf"/>
</dbReference>